<sequence length="135" mass="14463">MMLWIERALAMLLVGLVVVLTATTAVSWGGHGMSGLPLLIHMGASGALVFTLPVYAIIGLIGFSRRHLRASMYNIGFWGSVAFGLPTIATVFLCMLPIASTDTMHQLVSWHAWAGYALTIAAVVLVIGLLRRKVA</sequence>
<feature type="transmembrane region" description="Helical" evidence="1">
    <location>
        <begin position="110"/>
        <end position="130"/>
    </location>
</feature>
<dbReference type="RefSeq" id="WP_084422274.1">
    <property type="nucleotide sequence ID" value="NZ_LWSK01000003.1"/>
</dbReference>
<evidence type="ECO:0000313" key="2">
    <source>
        <dbReference type="EMBL" id="KAA1261072.1"/>
    </source>
</evidence>
<feature type="transmembrane region" description="Helical" evidence="1">
    <location>
        <begin position="35"/>
        <end position="63"/>
    </location>
</feature>
<dbReference type="Proteomes" id="UP000322699">
    <property type="component" value="Unassembled WGS sequence"/>
</dbReference>
<evidence type="ECO:0008006" key="4">
    <source>
        <dbReference type="Google" id="ProtNLM"/>
    </source>
</evidence>
<keyword evidence="1" id="KW-1133">Transmembrane helix</keyword>
<comment type="caution">
    <text evidence="2">The sequence shown here is derived from an EMBL/GenBank/DDBJ whole genome shotgun (WGS) entry which is preliminary data.</text>
</comment>
<keyword evidence="3" id="KW-1185">Reference proteome</keyword>
<reference evidence="2 3" key="1">
    <citation type="submission" date="2019-08" db="EMBL/GenBank/DDBJ databases">
        <title>Deep-cultivation of Planctomycetes and their phenomic and genomic characterization uncovers novel biology.</title>
        <authorList>
            <person name="Wiegand S."/>
            <person name="Jogler M."/>
            <person name="Boedeker C."/>
            <person name="Pinto D."/>
            <person name="Vollmers J."/>
            <person name="Rivas-Marin E."/>
            <person name="Kohn T."/>
            <person name="Peeters S.H."/>
            <person name="Heuer A."/>
            <person name="Rast P."/>
            <person name="Oberbeckmann S."/>
            <person name="Bunk B."/>
            <person name="Jeske O."/>
            <person name="Meyerdierks A."/>
            <person name="Storesund J.E."/>
            <person name="Kallscheuer N."/>
            <person name="Luecker S."/>
            <person name="Lage O.M."/>
            <person name="Pohl T."/>
            <person name="Merkel B.J."/>
            <person name="Hornburger P."/>
            <person name="Mueller R.-W."/>
            <person name="Bruemmer F."/>
            <person name="Labrenz M."/>
            <person name="Spormann A.M."/>
            <person name="Op Den Camp H."/>
            <person name="Overmann J."/>
            <person name="Amann R."/>
            <person name="Jetten M.S.M."/>
            <person name="Mascher T."/>
            <person name="Medema M.H."/>
            <person name="Devos D.P."/>
            <person name="Kaster A.-K."/>
            <person name="Ovreas L."/>
            <person name="Rohde M."/>
            <person name="Galperin M.Y."/>
            <person name="Jogler C."/>
        </authorList>
    </citation>
    <scope>NUCLEOTIDE SEQUENCE [LARGE SCALE GENOMIC DNA]</scope>
    <source>
        <strain evidence="2 3">LF1</strain>
    </source>
</reference>
<name>A0A5B1CL60_9BACT</name>
<dbReference type="EMBL" id="VRLW01000001">
    <property type="protein sequence ID" value="KAA1261072.1"/>
    <property type="molecule type" value="Genomic_DNA"/>
</dbReference>
<keyword evidence="1" id="KW-0812">Transmembrane</keyword>
<accession>A0A5B1CL60</accession>
<dbReference type="AlphaFoldDB" id="A0A5B1CL60"/>
<feature type="transmembrane region" description="Helical" evidence="1">
    <location>
        <begin position="75"/>
        <end position="98"/>
    </location>
</feature>
<proteinExistence type="predicted"/>
<evidence type="ECO:0000256" key="1">
    <source>
        <dbReference type="SAM" id="Phobius"/>
    </source>
</evidence>
<organism evidence="2 3">
    <name type="scientific">Rubripirellula obstinata</name>
    <dbReference type="NCBI Taxonomy" id="406547"/>
    <lineage>
        <taxon>Bacteria</taxon>
        <taxon>Pseudomonadati</taxon>
        <taxon>Planctomycetota</taxon>
        <taxon>Planctomycetia</taxon>
        <taxon>Pirellulales</taxon>
        <taxon>Pirellulaceae</taxon>
        <taxon>Rubripirellula</taxon>
    </lineage>
</organism>
<evidence type="ECO:0000313" key="3">
    <source>
        <dbReference type="Proteomes" id="UP000322699"/>
    </source>
</evidence>
<protein>
    <recommendedName>
        <fullName evidence="4">Cytochrome b561 domain-containing protein</fullName>
    </recommendedName>
</protein>
<gene>
    <name evidence="2" type="ORF">LF1_36160</name>
</gene>
<keyword evidence="1" id="KW-0472">Membrane</keyword>